<name>A0A9P8ZWA8_9PEZI</name>
<dbReference type="RefSeq" id="XP_045956195.1">
    <property type="nucleotide sequence ID" value="XM_046100385.1"/>
</dbReference>
<reference evidence="1" key="1">
    <citation type="journal article" date="2021" name="Nat. Commun.">
        <title>Genetic determinants of endophytism in the Arabidopsis root mycobiome.</title>
        <authorList>
            <person name="Mesny F."/>
            <person name="Miyauchi S."/>
            <person name="Thiergart T."/>
            <person name="Pickel B."/>
            <person name="Atanasova L."/>
            <person name="Karlsson M."/>
            <person name="Huettel B."/>
            <person name="Barry K.W."/>
            <person name="Haridas S."/>
            <person name="Chen C."/>
            <person name="Bauer D."/>
            <person name="Andreopoulos W."/>
            <person name="Pangilinan J."/>
            <person name="LaButti K."/>
            <person name="Riley R."/>
            <person name="Lipzen A."/>
            <person name="Clum A."/>
            <person name="Drula E."/>
            <person name="Henrissat B."/>
            <person name="Kohler A."/>
            <person name="Grigoriev I.V."/>
            <person name="Martin F.M."/>
            <person name="Hacquard S."/>
        </authorList>
    </citation>
    <scope>NUCLEOTIDE SEQUENCE</scope>
    <source>
        <strain evidence="1">MPI-SDFR-AT-0073</strain>
    </source>
</reference>
<evidence type="ECO:0000313" key="2">
    <source>
        <dbReference type="Proteomes" id="UP000758603"/>
    </source>
</evidence>
<protein>
    <submittedName>
        <fullName evidence="1">Uncharacterized protein</fullName>
    </submittedName>
</protein>
<gene>
    <name evidence="1" type="ORF">BKA67DRAFT_537770</name>
</gene>
<accession>A0A9P8ZWA8</accession>
<dbReference type="AlphaFoldDB" id="A0A9P8ZWA8"/>
<sequence length="234" mass="26368">MCRNYCYLNVCGHCLKLVSTVEPGEIDPITGSRNMAGSPCLEAQNNVIRSGGRNTSEDVFYGSAEYARYVERLECGHVDEGDDQRRVINLSTYCLPECADKHKSYLPQVNKESPLKEVHFPAASSDITSAVVAVNHRHKDQARTHAAGLTEVRKVDYCALQRWYNLYSGGEAEEIRRSKHGESFIEIVIPRRALLFRYALTCGIRRCWESCHSGDWKKPKDWADFSDSGGDGEE</sequence>
<comment type="caution">
    <text evidence="1">The sequence shown here is derived from an EMBL/GenBank/DDBJ whole genome shotgun (WGS) entry which is preliminary data.</text>
</comment>
<evidence type="ECO:0000313" key="1">
    <source>
        <dbReference type="EMBL" id="KAH6651917.1"/>
    </source>
</evidence>
<dbReference type="GeneID" id="70129277"/>
<proteinExistence type="predicted"/>
<dbReference type="Proteomes" id="UP000758603">
    <property type="component" value="Unassembled WGS sequence"/>
</dbReference>
<dbReference type="EMBL" id="JAGPXC010000006">
    <property type="protein sequence ID" value="KAH6651917.1"/>
    <property type="molecule type" value="Genomic_DNA"/>
</dbReference>
<keyword evidence="2" id="KW-1185">Reference proteome</keyword>
<organism evidence="1 2">
    <name type="scientific">Truncatella angustata</name>
    <dbReference type="NCBI Taxonomy" id="152316"/>
    <lineage>
        <taxon>Eukaryota</taxon>
        <taxon>Fungi</taxon>
        <taxon>Dikarya</taxon>
        <taxon>Ascomycota</taxon>
        <taxon>Pezizomycotina</taxon>
        <taxon>Sordariomycetes</taxon>
        <taxon>Xylariomycetidae</taxon>
        <taxon>Amphisphaeriales</taxon>
        <taxon>Sporocadaceae</taxon>
        <taxon>Truncatella</taxon>
    </lineage>
</organism>